<name>A0AAV1Q4R3_SCOSC</name>
<evidence type="ECO:0000256" key="1">
    <source>
        <dbReference type="SAM" id="MobiDB-lite"/>
    </source>
</evidence>
<sequence length="120" mass="13202">MLTVRTVKQKRLYLQMRMRLGLTGSGSGAAEVGAARWPGFSRFLGLCSDDSSGSLSIPNNSSHLDLKQQAEETADRPITARRRVKRATITPALPVIDTKIKAFVVFMNDPSSFKSESARF</sequence>
<dbReference type="AlphaFoldDB" id="A0AAV1Q4R3"/>
<dbReference type="Proteomes" id="UP001314229">
    <property type="component" value="Unassembled WGS sequence"/>
</dbReference>
<feature type="compositionally biased region" description="Basic and acidic residues" evidence="1">
    <location>
        <begin position="64"/>
        <end position="75"/>
    </location>
</feature>
<gene>
    <name evidence="2" type="ORF">FSCOSCO3_A021076</name>
</gene>
<organism evidence="2 3">
    <name type="scientific">Scomber scombrus</name>
    <name type="common">Atlantic mackerel</name>
    <name type="synonym">Scomber vernalis</name>
    <dbReference type="NCBI Taxonomy" id="13677"/>
    <lineage>
        <taxon>Eukaryota</taxon>
        <taxon>Metazoa</taxon>
        <taxon>Chordata</taxon>
        <taxon>Craniata</taxon>
        <taxon>Vertebrata</taxon>
        <taxon>Euteleostomi</taxon>
        <taxon>Actinopterygii</taxon>
        <taxon>Neopterygii</taxon>
        <taxon>Teleostei</taxon>
        <taxon>Neoteleostei</taxon>
        <taxon>Acanthomorphata</taxon>
        <taxon>Pelagiaria</taxon>
        <taxon>Scombriformes</taxon>
        <taxon>Scombridae</taxon>
        <taxon>Scomber</taxon>
    </lineage>
</organism>
<accession>A0AAV1Q4R3</accession>
<evidence type="ECO:0000313" key="2">
    <source>
        <dbReference type="EMBL" id="CAK6978370.1"/>
    </source>
</evidence>
<protein>
    <submittedName>
        <fullName evidence="2">Uncharacterized protein</fullName>
    </submittedName>
</protein>
<dbReference type="EMBL" id="CAWUFR010000479">
    <property type="protein sequence ID" value="CAK6978370.1"/>
    <property type="molecule type" value="Genomic_DNA"/>
</dbReference>
<comment type="caution">
    <text evidence="2">The sequence shown here is derived from an EMBL/GenBank/DDBJ whole genome shotgun (WGS) entry which is preliminary data.</text>
</comment>
<keyword evidence="3" id="KW-1185">Reference proteome</keyword>
<reference evidence="2 3" key="1">
    <citation type="submission" date="2024-01" db="EMBL/GenBank/DDBJ databases">
        <authorList>
            <person name="Alioto T."/>
            <person name="Alioto T."/>
            <person name="Gomez Garrido J."/>
        </authorList>
    </citation>
    <scope>NUCLEOTIDE SEQUENCE [LARGE SCALE GENOMIC DNA]</scope>
</reference>
<feature type="region of interest" description="Disordered" evidence="1">
    <location>
        <begin position="58"/>
        <end position="79"/>
    </location>
</feature>
<evidence type="ECO:0000313" key="3">
    <source>
        <dbReference type="Proteomes" id="UP001314229"/>
    </source>
</evidence>
<proteinExistence type="predicted"/>